<reference evidence="1" key="1">
    <citation type="journal article" date="2013" name="BMC Genomics">
        <title>Unscrambling butterfly oogenesis.</title>
        <authorList>
            <person name="Carter J.M."/>
            <person name="Baker S.C."/>
            <person name="Pink R."/>
            <person name="Carter D.R."/>
            <person name="Collins A."/>
            <person name="Tomlin J."/>
            <person name="Gibbs M."/>
            <person name="Breuker C.J."/>
        </authorList>
    </citation>
    <scope>NUCLEOTIDE SEQUENCE</scope>
    <source>
        <tissue evidence="1">Ovary</tissue>
    </source>
</reference>
<protein>
    <submittedName>
        <fullName evidence="1">Uncharacterized protein</fullName>
    </submittedName>
</protein>
<dbReference type="AlphaFoldDB" id="S4PXF4"/>
<sequence>MLVVMTWKSGAYVVGTNNHSNVFCTAKKHSRNLTIWKMPFHFYIELNASPRWFYVKNCQNRAVYVRDVFCIHHEYKV</sequence>
<accession>S4PXF4</accession>
<organism evidence="1">
    <name type="scientific">Pararge aegeria</name>
    <name type="common">speckled wood butterfly</name>
    <dbReference type="NCBI Taxonomy" id="116150"/>
    <lineage>
        <taxon>Eukaryota</taxon>
        <taxon>Metazoa</taxon>
        <taxon>Ecdysozoa</taxon>
        <taxon>Arthropoda</taxon>
        <taxon>Hexapoda</taxon>
        <taxon>Insecta</taxon>
        <taxon>Pterygota</taxon>
        <taxon>Neoptera</taxon>
        <taxon>Endopterygota</taxon>
        <taxon>Lepidoptera</taxon>
        <taxon>Glossata</taxon>
        <taxon>Ditrysia</taxon>
        <taxon>Papilionoidea</taxon>
        <taxon>Nymphalidae</taxon>
        <taxon>Satyrinae</taxon>
        <taxon>Satyrini</taxon>
        <taxon>Parargina</taxon>
        <taxon>Pararge</taxon>
    </lineage>
</organism>
<evidence type="ECO:0000313" key="1">
    <source>
        <dbReference type="EMBL" id="JAA87427.1"/>
    </source>
</evidence>
<dbReference type="EMBL" id="GAIX01005133">
    <property type="protein sequence ID" value="JAA87427.1"/>
    <property type="molecule type" value="Transcribed_RNA"/>
</dbReference>
<proteinExistence type="predicted"/>
<reference evidence="1" key="2">
    <citation type="submission" date="2013-05" db="EMBL/GenBank/DDBJ databases">
        <authorList>
            <person name="Carter J.-M."/>
            <person name="Baker S.C."/>
            <person name="Pink R."/>
            <person name="Carter D.R.F."/>
            <person name="Collins A."/>
            <person name="Tomlin J."/>
            <person name="Gibbs M."/>
            <person name="Breuker C.J."/>
        </authorList>
    </citation>
    <scope>NUCLEOTIDE SEQUENCE</scope>
    <source>
        <tissue evidence="1">Ovary</tissue>
    </source>
</reference>
<name>S4PXF4_9NEOP</name>